<keyword evidence="2" id="KW-0812">Transmembrane</keyword>
<accession>A0AAV4T091</accession>
<keyword evidence="2" id="KW-0472">Membrane</keyword>
<reference evidence="3 4" key="1">
    <citation type="submission" date="2021-06" db="EMBL/GenBank/DDBJ databases">
        <title>Caerostris darwini draft genome.</title>
        <authorList>
            <person name="Kono N."/>
            <person name="Arakawa K."/>
        </authorList>
    </citation>
    <scope>NUCLEOTIDE SEQUENCE [LARGE SCALE GENOMIC DNA]</scope>
</reference>
<dbReference type="EMBL" id="BPLQ01008660">
    <property type="protein sequence ID" value="GIY38696.1"/>
    <property type="molecule type" value="Genomic_DNA"/>
</dbReference>
<feature type="region of interest" description="Disordered" evidence="1">
    <location>
        <begin position="1"/>
        <end position="23"/>
    </location>
</feature>
<name>A0AAV4T091_9ARAC</name>
<dbReference type="Proteomes" id="UP001054837">
    <property type="component" value="Unassembled WGS sequence"/>
</dbReference>
<keyword evidence="4" id="KW-1185">Reference proteome</keyword>
<gene>
    <name evidence="3" type="ORF">CDAR_574811</name>
</gene>
<evidence type="ECO:0000313" key="4">
    <source>
        <dbReference type="Proteomes" id="UP001054837"/>
    </source>
</evidence>
<dbReference type="AlphaFoldDB" id="A0AAV4T091"/>
<feature type="transmembrane region" description="Helical" evidence="2">
    <location>
        <begin position="29"/>
        <end position="51"/>
    </location>
</feature>
<evidence type="ECO:0000256" key="1">
    <source>
        <dbReference type="SAM" id="MobiDB-lite"/>
    </source>
</evidence>
<comment type="caution">
    <text evidence="3">The sequence shown here is derived from an EMBL/GenBank/DDBJ whole genome shotgun (WGS) entry which is preliminary data.</text>
</comment>
<evidence type="ECO:0000256" key="2">
    <source>
        <dbReference type="SAM" id="Phobius"/>
    </source>
</evidence>
<organism evidence="3 4">
    <name type="scientific">Caerostris darwini</name>
    <dbReference type="NCBI Taxonomy" id="1538125"/>
    <lineage>
        <taxon>Eukaryota</taxon>
        <taxon>Metazoa</taxon>
        <taxon>Ecdysozoa</taxon>
        <taxon>Arthropoda</taxon>
        <taxon>Chelicerata</taxon>
        <taxon>Arachnida</taxon>
        <taxon>Araneae</taxon>
        <taxon>Araneomorphae</taxon>
        <taxon>Entelegynae</taxon>
        <taxon>Araneoidea</taxon>
        <taxon>Araneidae</taxon>
        <taxon>Caerostris</taxon>
    </lineage>
</organism>
<evidence type="ECO:0000313" key="3">
    <source>
        <dbReference type="EMBL" id="GIY38696.1"/>
    </source>
</evidence>
<sequence length="70" mass="7545">MGVLAPSTDEEEADRNGKNPPPGFVLSPAVGVLVGVVVALVVMALIIVVVMRIQSPPPPRRSYFEEEKFK</sequence>
<proteinExistence type="predicted"/>
<protein>
    <recommendedName>
        <fullName evidence="5">Syndecan</fullName>
    </recommendedName>
</protein>
<keyword evidence="2" id="KW-1133">Transmembrane helix</keyword>
<evidence type="ECO:0008006" key="5">
    <source>
        <dbReference type="Google" id="ProtNLM"/>
    </source>
</evidence>